<dbReference type="PANTHER" id="PTHR43464:SF19">
    <property type="entry name" value="UBIQUINONE BIOSYNTHESIS O-METHYLTRANSFERASE, MITOCHONDRIAL"/>
    <property type="match status" value="1"/>
</dbReference>
<keyword evidence="3" id="KW-0949">S-adenosyl-L-methionine</keyword>
<feature type="domain" description="Methyltransferase type 11" evidence="4">
    <location>
        <begin position="139"/>
        <end position="228"/>
    </location>
</feature>
<proteinExistence type="predicted"/>
<name>A0A537KZY7_9BACT</name>
<keyword evidence="2 5" id="KW-0808">Transferase</keyword>
<reference evidence="5 6" key="1">
    <citation type="journal article" date="2019" name="Nat. Microbiol.">
        <title>Mediterranean grassland soil C-N compound turnover is dependent on rainfall and depth, and is mediated by genomically divergent microorganisms.</title>
        <authorList>
            <person name="Diamond S."/>
            <person name="Andeer P.F."/>
            <person name="Li Z."/>
            <person name="Crits-Christoph A."/>
            <person name="Burstein D."/>
            <person name="Anantharaman K."/>
            <person name="Lane K.R."/>
            <person name="Thomas B.C."/>
            <person name="Pan C."/>
            <person name="Northen T.R."/>
            <person name="Banfield J.F."/>
        </authorList>
    </citation>
    <scope>NUCLEOTIDE SEQUENCE [LARGE SCALE GENOMIC DNA]</scope>
    <source>
        <strain evidence="5">NP_4</strain>
    </source>
</reference>
<organism evidence="5 6">
    <name type="scientific">Candidatus Segetimicrobium genomatis</name>
    <dbReference type="NCBI Taxonomy" id="2569760"/>
    <lineage>
        <taxon>Bacteria</taxon>
        <taxon>Bacillati</taxon>
        <taxon>Candidatus Sysuimicrobiota</taxon>
        <taxon>Candidatus Sysuimicrobiia</taxon>
        <taxon>Candidatus Sysuimicrobiales</taxon>
        <taxon>Candidatus Segetimicrobiaceae</taxon>
        <taxon>Candidatus Segetimicrobium</taxon>
    </lineage>
</organism>
<dbReference type="InterPro" id="IPR029063">
    <property type="entry name" value="SAM-dependent_MTases_sf"/>
</dbReference>
<dbReference type="InterPro" id="IPR013216">
    <property type="entry name" value="Methyltransf_11"/>
</dbReference>
<comment type="caution">
    <text evidence="5">The sequence shown here is derived from an EMBL/GenBank/DDBJ whole genome shotgun (WGS) entry which is preliminary data.</text>
</comment>
<evidence type="ECO:0000256" key="3">
    <source>
        <dbReference type="ARBA" id="ARBA00022691"/>
    </source>
</evidence>
<dbReference type="PANTHER" id="PTHR43464">
    <property type="entry name" value="METHYLTRANSFERASE"/>
    <property type="match status" value="1"/>
</dbReference>
<evidence type="ECO:0000313" key="6">
    <source>
        <dbReference type="Proteomes" id="UP000319353"/>
    </source>
</evidence>
<dbReference type="Pfam" id="PF08241">
    <property type="entry name" value="Methyltransf_11"/>
    <property type="match status" value="1"/>
</dbReference>
<evidence type="ECO:0000256" key="1">
    <source>
        <dbReference type="ARBA" id="ARBA00022603"/>
    </source>
</evidence>
<sequence>MAARRAARGCGARDLPAASVDAGVQAPADARLSLQPRGLQLPAELQHRLRSPGRPHGLLPASRRLRSLVQAQPAARHRDFLAQPELLAGARGAAGMMHGHTYRILFETEERHWWLSSRRKMVLDWIEQRYRGRTDLHILDVGCGTGLMLQEMQPYGMVEGVELSDEALEFCRQRGCRNVRKASAMALPFGDASFDVLTAVDILEHMDDDRGALQEWARVLKPGGRLFVFVPAHRWLWSLQDEISGHKRRYTARSLRRLVEAAGLRLERQSYVSTLLFPVIVLGRLWLKVYRRFKDVKTENDLHPAWSNGLLTRIFRAEIPFLRHANLPFGASLLSVTVKDGDGRGHLAGKALTDA</sequence>
<evidence type="ECO:0000256" key="2">
    <source>
        <dbReference type="ARBA" id="ARBA00022679"/>
    </source>
</evidence>
<dbReference type="Gene3D" id="3.40.50.150">
    <property type="entry name" value="Vaccinia Virus protein VP39"/>
    <property type="match status" value="1"/>
</dbReference>
<keyword evidence="1 5" id="KW-0489">Methyltransferase</keyword>
<dbReference type="GO" id="GO:0008757">
    <property type="term" value="F:S-adenosylmethionine-dependent methyltransferase activity"/>
    <property type="evidence" value="ECO:0007669"/>
    <property type="project" value="InterPro"/>
</dbReference>
<dbReference type="SUPFAM" id="SSF53335">
    <property type="entry name" value="S-adenosyl-L-methionine-dependent methyltransferases"/>
    <property type="match status" value="1"/>
</dbReference>
<accession>A0A537KZY7</accession>
<dbReference type="Proteomes" id="UP000319353">
    <property type="component" value="Unassembled WGS sequence"/>
</dbReference>
<gene>
    <name evidence="5" type="ORF">E6H01_08095</name>
</gene>
<evidence type="ECO:0000259" key="4">
    <source>
        <dbReference type="Pfam" id="PF08241"/>
    </source>
</evidence>
<dbReference type="CDD" id="cd02440">
    <property type="entry name" value="AdoMet_MTases"/>
    <property type="match status" value="1"/>
</dbReference>
<protein>
    <submittedName>
        <fullName evidence="5">Class I SAM-dependent methyltransferase</fullName>
    </submittedName>
</protein>
<dbReference type="GO" id="GO:0032259">
    <property type="term" value="P:methylation"/>
    <property type="evidence" value="ECO:0007669"/>
    <property type="project" value="UniProtKB-KW"/>
</dbReference>
<evidence type="ECO:0000313" key="5">
    <source>
        <dbReference type="EMBL" id="TMJ01291.1"/>
    </source>
</evidence>
<dbReference type="EMBL" id="VBAL01000102">
    <property type="protein sequence ID" value="TMJ01291.1"/>
    <property type="molecule type" value="Genomic_DNA"/>
</dbReference>
<dbReference type="AlphaFoldDB" id="A0A537KZY7"/>